<dbReference type="EMBL" id="LR877153">
    <property type="protein sequence ID" value="CAD2217623.1"/>
    <property type="molecule type" value="Genomic_DNA"/>
</dbReference>
<comment type="cofactor">
    <cofactor evidence="1">
        <name>FMN</name>
        <dbReference type="ChEBI" id="CHEBI:58210"/>
    </cofactor>
</comment>
<name>A0A7G2CFZ8_9TRYP</name>
<dbReference type="GO" id="GO:0016491">
    <property type="term" value="F:oxidoreductase activity"/>
    <property type="evidence" value="ECO:0007669"/>
    <property type="project" value="InterPro"/>
</dbReference>
<sequence>MRPTFFQSLLRIHENNAKKKTYEAPPEKVELLKTCASLDNGPSIFRSIMNAGNPLCYPSLIDVLGLFSFIKIPLDRLLEICGPLRPRKFSVVDYKNIGESTELQLCFRKVMADREANMKASQCDGAPKLLAETLNKIALDRAAAHKAQPCFTGLVSYKMSAVQTNMSLKLYGRTSPFGTTTFARELMKAVQASAQGNGGKLILIGAGTGVAPLIAAVNELCRLRSQHSASPPFNCTLLYGARTMRELVFNERANQALREGAIADYKFALSRESSNHPDPVEKYVTDILQKGRDTFRQDLLINSPPAKLFACGPANVLKSLRNVLEDVLGEADDDDSVRQQRILFMEDSQIFFDVWSNTGVL</sequence>
<keyword evidence="3" id="KW-0288">FMN</keyword>
<evidence type="ECO:0000313" key="5">
    <source>
        <dbReference type="EMBL" id="CAD2217623.1"/>
    </source>
</evidence>
<evidence type="ECO:0000313" key="6">
    <source>
        <dbReference type="Proteomes" id="UP000515908"/>
    </source>
</evidence>
<dbReference type="GO" id="GO:0005829">
    <property type="term" value="C:cytosol"/>
    <property type="evidence" value="ECO:0007669"/>
    <property type="project" value="TreeGrafter"/>
</dbReference>
<reference evidence="5 6" key="1">
    <citation type="submission" date="2020-08" db="EMBL/GenBank/DDBJ databases">
        <authorList>
            <person name="Newling K."/>
            <person name="Davey J."/>
            <person name="Forrester S."/>
        </authorList>
    </citation>
    <scope>NUCLEOTIDE SEQUENCE [LARGE SCALE GENOMIC DNA]</scope>
    <source>
        <strain evidence="6">Crithidia deanei Carvalho (ATCC PRA-265)</strain>
    </source>
</reference>
<feature type="domain" description="Oxidoreductase FAD/NAD(P)-binding" evidence="4">
    <location>
        <begin position="203"/>
        <end position="319"/>
    </location>
</feature>
<evidence type="ECO:0000256" key="3">
    <source>
        <dbReference type="ARBA" id="ARBA00022643"/>
    </source>
</evidence>
<dbReference type="Pfam" id="PF00175">
    <property type="entry name" value="NAD_binding_1"/>
    <property type="match status" value="1"/>
</dbReference>
<dbReference type="InterPro" id="IPR017938">
    <property type="entry name" value="Riboflavin_synthase-like_b-brl"/>
</dbReference>
<dbReference type="VEuPathDB" id="TriTrypDB:ADEAN_000510200"/>
<evidence type="ECO:0000256" key="1">
    <source>
        <dbReference type="ARBA" id="ARBA00001917"/>
    </source>
</evidence>
<dbReference type="GO" id="GO:0050660">
    <property type="term" value="F:flavin adenine dinucleotide binding"/>
    <property type="evidence" value="ECO:0007669"/>
    <property type="project" value="TreeGrafter"/>
</dbReference>
<protein>
    <submittedName>
        <fullName evidence="5">Oxidoreductase NAD-binding domain containing protein, putative</fullName>
    </submittedName>
</protein>
<organism evidence="5 6">
    <name type="scientific">Angomonas deanei</name>
    <dbReference type="NCBI Taxonomy" id="59799"/>
    <lineage>
        <taxon>Eukaryota</taxon>
        <taxon>Discoba</taxon>
        <taxon>Euglenozoa</taxon>
        <taxon>Kinetoplastea</taxon>
        <taxon>Metakinetoplastina</taxon>
        <taxon>Trypanosomatida</taxon>
        <taxon>Trypanosomatidae</taxon>
        <taxon>Strigomonadinae</taxon>
        <taxon>Angomonas</taxon>
    </lineage>
</organism>
<dbReference type="PANTHER" id="PTHR19384">
    <property type="entry name" value="NITRIC OXIDE SYNTHASE-RELATED"/>
    <property type="match status" value="1"/>
</dbReference>
<proteinExistence type="predicted"/>
<dbReference type="InterPro" id="IPR001433">
    <property type="entry name" value="OxRdtase_FAD/NAD-bd"/>
</dbReference>
<dbReference type="InterPro" id="IPR039261">
    <property type="entry name" value="FNR_nucleotide-bd"/>
</dbReference>
<evidence type="ECO:0000256" key="2">
    <source>
        <dbReference type="ARBA" id="ARBA00022630"/>
    </source>
</evidence>
<accession>A0A7G2CFZ8</accession>
<dbReference type="SUPFAM" id="SSF63380">
    <property type="entry name" value="Riboflavin synthase domain-like"/>
    <property type="match status" value="1"/>
</dbReference>
<keyword evidence="2" id="KW-0285">Flavoprotein</keyword>
<dbReference type="Proteomes" id="UP000515908">
    <property type="component" value="Chromosome 09"/>
</dbReference>
<dbReference type="PANTHER" id="PTHR19384:SF128">
    <property type="entry name" value="NADPH OXIDOREDUCTASE A"/>
    <property type="match status" value="1"/>
</dbReference>
<dbReference type="GO" id="GO:0010181">
    <property type="term" value="F:FMN binding"/>
    <property type="evidence" value="ECO:0007669"/>
    <property type="project" value="TreeGrafter"/>
</dbReference>
<keyword evidence="6" id="KW-1185">Reference proteome</keyword>
<dbReference type="SUPFAM" id="SSF52343">
    <property type="entry name" value="Ferredoxin reductase-like, C-terminal NADP-linked domain"/>
    <property type="match status" value="1"/>
</dbReference>
<dbReference type="Gene3D" id="3.40.50.80">
    <property type="entry name" value="Nucleotide-binding domain of ferredoxin-NADP reductase (FNR) module"/>
    <property type="match status" value="1"/>
</dbReference>
<evidence type="ECO:0000259" key="4">
    <source>
        <dbReference type="Pfam" id="PF00175"/>
    </source>
</evidence>
<dbReference type="AlphaFoldDB" id="A0A7G2CFZ8"/>
<gene>
    <name evidence="5" type="ORF">ADEAN_000510200</name>
</gene>